<dbReference type="PANTHER" id="PTHR12136">
    <property type="entry name" value="ENHANCED DISEASE RESISTANCE-RELATED"/>
    <property type="match status" value="1"/>
</dbReference>
<evidence type="ECO:0000313" key="3">
    <source>
        <dbReference type="EMBL" id="KAF7830380.1"/>
    </source>
</evidence>
<dbReference type="InterPro" id="IPR045096">
    <property type="entry name" value="EDR2-like"/>
</dbReference>
<protein>
    <submittedName>
        <fullName evidence="3">Protein ENHANCED DISEASE RESISTANCE 2-like</fullName>
    </submittedName>
</protein>
<accession>A0A834U1N1</accession>
<dbReference type="Proteomes" id="UP000634136">
    <property type="component" value="Unassembled WGS sequence"/>
</dbReference>
<proteinExistence type="predicted"/>
<feature type="region of interest" description="Disordered" evidence="1">
    <location>
        <begin position="1"/>
        <end position="35"/>
    </location>
</feature>
<evidence type="ECO:0000313" key="4">
    <source>
        <dbReference type="Proteomes" id="UP000634136"/>
    </source>
</evidence>
<name>A0A834U1N1_9FABA</name>
<dbReference type="OrthoDB" id="9970435at2759"/>
<dbReference type="EMBL" id="JAAIUW010000005">
    <property type="protein sequence ID" value="KAF7830380.1"/>
    <property type="molecule type" value="Genomic_DNA"/>
</dbReference>
<feature type="domain" description="Protein ENHANCED DISEASE RESISTANCE 2 C-terminal" evidence="2">
    <location>
        <begin position="56"/>
        <end position="271"/>
    </location>
</feature>
<dbReference type="InterPro" id="IPR009769">
    <property type="entry name" value="EDR2_C"/>
</dbReference>
<evidence type="ECO:0000259" key="2">
    <source>
        <dbReference type="Pfam" id="PF07059"/>
    </source>
</evidence>
<dbReference type="Pfam" id="PF07059">
    <property type="entry name" value="EDR2_C"/>
    <property type="match status" value="1"/>
</dbReference>
<comment type="caution">
    <text evidence="3">The sequence shown here is derived from an EMBL/GenBank/DDBJ whole genome shotgun (WGS) entry which is preliminary data.</text>
</comment>
<evidence type="ECO:0000256" key="1">
    <source>
        <dbReference type="SAM" id="MobiDB-lite"/>
    </source>
</evidence>
<sequence length="416" mass="45061">MCPTANNNTCRSSGADSTTVTRSKSGESASAPDWTSEVINGGSLRHVDLITGSDGWASPPAHLFSLRSKNYFTKRQKSPAGHYLLCPAGVDWLKSSAKLDNVLARPDNRVAHALRKAQAQGNSLKSFIFAVNLQIPGKDHHSAVFYFATEDPIPTGSLLHRFINGDDQFRNQRFKLVNRIVKGPWIVKKAVGNYGACCLLGKALTCKYHRGSNYLEIDVDIGSSAIANAVLHLALGFVTSVSVDMGFVVEAQTEEELPEKLIGGVRLCQMEMSSAAVVDARNAPSFTHGVGLAKGNHHQTGDYGGALISILGHEFSICISQDGIVIRREKDAVPRPMMPSTTPKSKSWLNWLHPNTMPFKVLFGVRDNVSLARNPWIGLVLRGRTCNVGVSGRFRRIEDGVDLAIATTKTGSALSP</sequence>
<keyword evidence="4" id="KW-1185">Reference proteome</keyword>
<reference evidence="3" key="1">
    <citation type="submission" date="2020-09" db="EMBL/GenBank/DDBJ databases">
        <title>Genome-Enabled Discovery of Anthraquinone Biosynthesis in Senna tora.</title>
        <authorList>
            <person name="Kang S.-H."/>
            <person name="Pandey R.P."/>
            <person name="Lee C.-M."/>
            <person name="Sim J.-S."/>
            <person name="Jeong J.-T."/>
            <person name="Choi B.-S."/>
            <person name="Jung M."/>
            <person name="Ginzburg D."/>
            <person name="Zhao K."/>
            <person name="Won S.Y."/>
            <person name="Oh T.-J."/>
            <person name="Yu Y."/>
            <person name="Kim N.-H."/>
            <person name="Lee O.R."/>
            <person name="Lee T.-H."/>
            <person name="Bashyal P."/>
            <person name="Kim T.-S."/>
            <person name="Lee W.-H."/>
            <person name="Kawkins C."/>
            <person name="Kim C.-K."/>
            <person name="Kim J.S."/>
            <person name="Ahn B.O."/>
            <person name="Rhee S.Y."/>
            <person name="Sohng J.K."/>
        </authorList>
    </citation>
    <scope>NUCLEOTIDE SEQUENCE</scope>
    <source>
        <tissue evidence="3">Leaf</tissue>
    </source>
</reference>
<organism evidence="3 4">
    <name type="scientific">Senna tora</name>
    <dbReference type="NCBI Taxonomy" id="362788"/>
    <lineage>
        <taxon>Eukaryota</taxon>
        <taxon>Viridiplantae</taxon>
        <taxon>Streptophyta</taxon>
        <taxon>Embryophyta</taxon>
        <taxon>Tracheophyta</taxon>
        <taxon>Spermatophyta</taxon>
        <taxon>Magnoliopsida</taxon>
        <taxon>eudicotyledons</taxon>
        <taxon>Gunneridae</taxon>
        <taxon>Pentapetalae</taxon>
        <taxon>rosids</taxon>
        <taxon>fabids</taxon>
        <taxon>Fabales</taxon>
        <taxon>Fabaceae</taxon>
        <taxon>Caesalpinioideae</taxon>
        <taxon>Cassia clade</taxon>
        <taxon>Senna</taxon>
    </lineage>
</organism>
<feature type="compositionally biased region" description="Polar residues" evidence="1">
    <location>
        <begin position="1"/>
        <end position="28"/>
    </location>
</feature>
<dbReference type="PANTHER" id="PTHR12136:SF91">
    <property type="entry name" value="PROTEIN ENHANCED DISEASE RESISTANCE 2-LIKE"/>
    <property type="match status" value="1"/>
</dbReference>
<dbReference type="AlphaFoldDB" id="A0A834U1N1"/>
<gene>
    <name evidence="3" type="ORF">G2W53_012713</name>
</gene>